<comment type="caution">
    <text evidence="1">The sequence shown here is derived from an EMBL/GenBank/DDBJ whole genome shotgun (WGS) entry which is preliminary data.</text>
</comment>
<proteinExistence type="predicted"/>
<organism evidence="1 2">
    <name type="scientific">Microbulbifer rhizosphaerae</name>
    <dbReference type="NCBI Taxonomy" id="1562603"/>
    <lineage>
        <taxon>Bacteria</taxon>
        <taxon>Pseudomonadati</taxon>
        <taxon>Pseudomonadota</taxon>
        <taxon>Gammaproteobacteria</taxon>
        <taxon>Cellvibrionales</taxon>
        <taxon>Microbulbiferaceae</taxon>
        <taxon>Microbulbifer</taxon>
    </lineage>
</organism>
<dbReference type="RefSeq" id="WP_183458620.1">
    <property type="nucleotide sequence ID" value="NZ_JACHWZ010000006.1"/>
</dbReference>
<reference evidence="1 2" key="1">
    <citation type="submission" date="2020-08" db="EMBL/GenBank/DDBJ databases">
        <title>Genomic Encyclopedia of Type Strains, Phase III (KMG-III): the genomes of soil and plant-associated and newly described type strains.</title>
        <authorList>
            <person name="Whitman W."/>
        </authorList>
    </citation>
    <scope>NUCLEOTIDE SEQUENCE [LARGE SCALE GENOMIC DNA]</scope>
    <source>
        <strain evidence="1 2">CECT 8799</strain>
    </source>
</reference>
<name>A0A7W4WB61_9GAMM</name>
<sequence length="189" mass="21519">MSTYLVRAEWAIDHVKNTVRIKAGNRAEGINRRQDERVGTNDWITRGRKFARQQFAQRNLQPGLGEADIRAQVAAFSKCGNCTEQSALAFEYLRGRGERGLAWMGLPDQDHMFVVMGLHTQPRDNAFFSIGGGTPQGWGPNAVVCDPWYHEWFLVRDDWNRKIRHILNESGGALLPDGTWCKIQCRAYV</sequence>
<dbReference type="EMBL" id="JACHWZ010000006">
    <property type="protein sequence ID" value="MBB3060834.1"/>
    <property type="molecule type" value="Genomic_DNA"/>
</dbReference>
<accession>A0A7W4WB61</accession>
<protein>
    <submittedName>
        <fullName evidence="1">Uncharacterized protein</fullName>
    </submittedName>
</protein>
<evidence type="ECO:0000313" key="1">
    <source>
        <dbReference type="EMBL" id="MBB3060834.1"/>
    </source>
</evidence>
<evidence type="ECO:0000313" key="2">
    <source>
        <dbReference type="Proteomes" id="UP000535937"/>
    </source>
</evidence>
<keyword evidence="2" id="KW-1185">Reference proteome</keyword>
<dbReference type="Proteomes" id="UP000535937">
    <property type="component" value="Unassembled WGS sequence"/>
</dbReference>
<gene>
    <name evidence="1" type="ORF">FHS09_001654</name>
</gene>
<dbReference type="AlphaFoldDB" id="A0A7W4WB61"/>